<dbReference type="GeneTree" id="ENSGT00970000193614"/>
<accession>A0A3B3SNV6</accession>
<evidence type="ECO:0000313" key="3">
    <source>
        <dbReference type="Proteomes" id="UP000261540"/>
    </source>
</evidence>
<reference evidence="2" key="1">
    <citation type="submission" date="2025-08" db="UniProtKB">
        <authorList>
            <consortium name="Ensembl"/>
        </authorList>
    </citation>
    <scope>IDENTIFICATION</scope>
</reference>
<dbReference type="AlphaFoldDB" id="A0A3B3SNV6"/>
<evidence type="ECO:0000259" key="1">
    <source>
        <dbReference type="Pfam" id="PF25787"/>
    </source>
</evidence>
<feature type="domain" description="Sleeping Beauty transposase HTH" evidence="1">
    <location>
        <begin position="11"/>
        <end position="54"/>
    </location>
</feature>
<proteinExistence type="predicted"/>
<reference evidence="2" key="2">
    <citation type="submission" date="2025-09" db="UniProtKB">
        <authorList>
            <consortium name="Ensembl"/>
        </authorList>
    </citation>
    <scope>IDENTIFICATION</scope>
</reference>
<dbReference type="Gene3D" id="1.10.10.10">
    <property type="entry name" value="Winged helix-like DNA-binding domain superfamily/Winged helix DNA-binding domain"/>
    <property type="match status" value="1"/>
</dbReference>
<evidence type="ECO:0000313" key="2">
    <source>
        <dbReference type="Ensembl" id="ENSPKIP00000032038.1"/>
    </source>
</evidence>
<dbReference type="SUPFAM" id="SSF46689">
    <property type="entry name" value="Homeodomain-like"/>
    <property type="match status" value="1"/>
</dbReference>
<dbReference type="InterPro" id="IPR057667">
    <property type="entry name" value="HTH_SB"/>
</dbReference>
<dbReference type="Proteomes" id="UP000261540">
    <property type="component" value="Unplaced"/>
</dbReference>
<sequence length="87" mass="9892">SPIKEIPLLLIDLREAIVAAHQCVMGCKAISKQFEVYHSTVRKIIHKWKTFKTVANLPRSGHPSKFTPRSDGRIAKNLLCWLTPEVK</sequence>
<keyword evidence="3" id="KW-1185">Reference proteome</keyword>
<dbReference type="InterPro" id="IPR009057">
    <property type="entry name" value="Homeodomain-like_sf"/>
</dbReference>
<protein>
    <recommendedName>
        <fullName evidence="1">Sleeping Beauty transposase HTH domain-containing protein</fullName>
    </recommendedName>
</protein>
<dbReference type="STRING" id="1676925.ENSPKIP00000032038"/>
<dbReference type="Ensembl" id="ENSPKIT00000012896.1">
    <property type="protein sequence ID" value="ENSPKIP00000032038.1"/>
    <property type="gene ID" value="ENSPKIG00000012296.1"/>
</dbReference>
<name>A0A3B3SNV6_9TELE</name>
<organism evidence="2 3">
    <name type="scientific">Paramormyrops kingsleyae</name>
    <dbReference type="NCBI Taxonomy" id="1676925"/>
    <lineage>
        <taxon>Eukaryota</taxon>
        <taxon>Metazoa</taxon>
        <taxon>Chordata</taxon>
        <taxon>Craniata</taxon>
        <taxon>Vertebrata</taxon>
        <taxon>Euteleostomi</taxon>
        <taxon>Actinopterygii</taxon>
        <taxon>Neopterygii</taxon>
        <taxon>Teleostei</taxon>
        <taxon>Osteoglossocephala</taxon>
        <taxon>Osteoglossomorpha</taxon>
        <taxon>Osteoglossiformes</taxon>
        <taxon>Mormyridae</taxon>
        <taxon>Paramormyrops</taxon>
    </lineage>
</organism>
<dbReference type="Pfam" id="PF25787">
    <property type="entry name" value="HTH_SB"/>
    <property type="match status" value="1"/>
</dbReference>
<dbReference type="InterPro" id="IPR036388">
    <property type="entry name" value="WH-like_DNA-bd_sf"/>
</dbReference>